<protein>
    <submittedName>
        <fullName evidence="2">Acyl-CoA hydrolase</fullName>
    </submittedName>
</protein>
<evidence type="ECO:0000313" key="2">
    <source>
        <dbReference type="EMBL" id="PYE16930.1"/>
    </source>
</evidence>
<feature type="domain" description="Acetyl-CoA hydrolase/transferase C-terminal" evidence="1">
    <location>
        <begin position="263"/>
        <end position="382"/>
    </location>
</feature>
<dbReference type="EMBL" id="QJSP01000007">
    <property type="protein sequence ID" value="PYE16930.1"/>
    <property type="molecule type" value="Genomic_DNA"/>
</dbReference>
<dbReference type="Gene3D" id="3.40.1080.20">
    <property type="entry name" value="Acetyl-CoA hydrolase/transferase C-terminal domain"/>
    <property type="match status" value="1"/>
</dbReference>
<dbReference type="PANTHER" id="PTHR21432">
    <property type="entry name" value="ACETYL-COA HYDROLASE-RELATED"/>
    <property type="match status" value="1"/>
</dbReference>
<dbReference type="SUPFAM" id="SSF100950">
    <property type="entry name" value="NagB/RpiA/CoA transferase-like"/>
    <property type="match status" value="2"/>
</dbReference>
<dbReference type="InterPro" id="IPR026888">
    <property type="entry name" value="AcetylCoA_hyd_C"/>
</dbReference>
<accession>A0A318RLZ2</accession>
<dbReference type="Proteomes" id="UP000247591">
    <property type="component" value="Unassembled WGS sequence"/>
</dbReference>
<dbReference type="InterPro" id="IPR038460">
    <property type="entry name" value="AcetylCoA_hyd_C_sf"/>
</dbReference>
<dbReference type="GO" id="GO:0006083">
    <property type="term" value="P:acetate metabolic process"/>
    <property type="evidence" value="ECO:0007669"/>
    <property type="project" value="InterPro"/>
</dbReference>
<dbReference type="OrthoDB" id="9801795at2"/>
<organism evidence="2 3">
    <name type="scientific">Williamsia limnetica</name>
    <dbReference type="NCBI Taxonomy" id="882452"/>
    <lineage>
        <taxon>Bacteria</taxon>
        <taxon>Bacillati</taxon>
        <taxon>Actinomycetota</taxon>
        <taxon>Actinomycetes</taxon>
        <taxon>Mycobacteriales</taxon>
        <taxon>Nocardiaceae</taxon>
        <taxon>Williamsia</taxon>
    </lineage>
</organism>
<dbReference type="PANTHER" id="PTHR21432:SF20">
    <property type="entry name" value="ACETYL-COA HYDROLASE"/>
    <property type="match status" value="1"/>
</dbReference>
<evidence type="ECO:0000313" key="3">
    <source>
        <dbReference type="Proteomes" id="UP000247591"/>
    </source>
</evidence>
<reference evidence="2 3" key="1">
    <citation type="submission" date="2018-06" db="EMBL/GenBank/DDBJ databases">
        <title>Genomic Encyclopedia of Type Strains, Phase IV (KMG-IV): sequencing the most valuable type-strain genomes for metagenomic binning, comparative biology and taxonomic classification.</title>
        <authorList>
            <person name="Goeker M."/>
        </authorList>
    </citation>
    <scope>NUCLEOTIDE SEQUENCE [LARGE SCALE GENOMIC DNA]</scope>
    <source>
        <strain evidence="2 3">DSM 45521</strain>
    </source>
</reference>
<dbReference type="Pfam" id="PF13336">
    <property type="entry name" value="AcetylCoA_hyd_C"/>
    <property type="match status" value="1"/>
</dbReference>
<comment type="caution">
    <text evidence="2">The sequence shown here is derived from an EMBL/GenBank/DDBJ whole genome shotgun (WGS) entry which is preliminary data.</text>
</comment>
<evidence type="ECO:0000259" key="1">
    <source>
        <dbReference type="Pfam" id="PF13336"/>
    </source>
</evidence>
<dbReference type="InterPro" id="IPR046433">
    <property type="entry name" value="ActCoA_hydro"/>
</dbReference>
<dbReference type="GO" id="GO:0008775">
    <property type="term" value="F:acetate CoA-transferase activity"/>
    <property type="evidence" value="ECO:0007669"/>
    <property type="project" value="InterPro"/>
</dbReference>
<dbReference type="Gene3D" id="3.40.1080.10">
    <property type="entry name" value="Glutaconate Coenzyme A-transferase"/>
    <property type="match status" value="1"/>
</dbReference>
<sequence>MTHSSDDRVLGTLLRSGCTVAVGDGFGTPQVVFEELSEAARAVGGVRLLLGWMPAEPRGLDLTAFADVRTVMPGWGLRKAVADGLAHFVPIRLSQVPALIHNVIRPDVLVATVVATGGGHTFANEISWQKAAVDAGARVAAITSSAAPMCAAGALLPADQVVIVGSTDQPPGDMPGARTDPITERLAARLLPLIPEGTRLQVGPGSLGSLLLSTLTVPVRIDSGLLPDEVVDLDNRGLLLGEPVTTYLAGGPRLREWAEGRPVLHPVEYTHDVSRLSADPFVAVNTAVEVDVHGQINVEGTATAVFGGIGGHGDYAAAAATTVGGVSIIAVSTTHNGASTLVSSLSRPVSTPAHDVGIVVTERGSVDLRGLDRTERTAALADLWGEAGVRKQAIER</sequence>
<dbReference type="InterPro" id="IPR037171">
    <property type="entry name" value="NagB/RpiA_transferase-like"/>
</dbReference>
<keyword evidence="2" id="KW-0378">Hydrolase</keyword>
<dbReference type="GO" id="GO:0016787">
    <property type="term" value="F:hydrolase activity"/>
    <property type="evidence" value="ECO:0007669"/>
    <property type="project" value="UniProtKB-KW"/>
</dbReference>
<dbReference type="RefSeq" id="WP_110470024.1">
    <property type="nucleotide sequence ID" value="NZ_QJSP01000007.1"/>
</dbReference>
<name>A0A318RLZ2_WILLI</name>
<dbReference type="AlphaFoldDB" id="A0A318RLZ2"/>
<keyword evidence="3" id="KW-1185">Reference proteome</keyword>
<proteinExistence type="predicted"/>
<gene>
    <name evidence="2" type="ORF">DFR67_107175</name>
</gene>